<dbReference type="Proteomes" id="UP001236507">
    <property type="component" value="Unassembled WGS sequence"/>
</dbReference>
<keyword evidence="2 3" id="KW-0663">Pyridoxal phosphate</keyword>
<dbReference type="EMBL" id="JASHIF010000007">
    <property type="protein sequence ID" value="MDI9859256.1"/>
    <property type="molecule type" value="Genomic_DNA"/>
</dbReference>
<comment type="cofactor">
    <cofactor evidence="1 3">
        <name>pyridoxal 5'-phosphate</name>
        <dbReference type="ChEBI" id="CHEBI:597326"/>
    </cofactor>
</comment>
<dbReference type="CDD" id="cd00614">
    <property type="entry name" value="CGS_like"/>
    <property type="match status" value="1"/>
</dbReference>
<name>A0ABT6Y7M9_9BACT</name>
<dbReference type="SUPFAM" id="SSF53383">
    <property type="entry name" value="PLP-dependent transferases"/>
    <property type="match status" value="1"/>
</dbReference>
<dbReference type="Pfam" id="PF01053">
    <property type="entry name" value="Cys_Met_Meta_PP"/>
    <property type="match status" value="1"/>
</dbReference>
<dbReference type="InterPro" id="IPR000277">
    <property type="entry name" value="Cys/Met-Metab_PyrdxlP-dep_enz"/>
</dbReference>
<dbReference type="PIRSF" id="PIRSF001434">
    <property type="entry name" value="CGS"/>
    <property type="match status" value="1"/>
</dbReference>
<gene>
    <name evidence="4" type="ORF">QM524_08555</name>
</gene>
<evidence type="ECO:0000256" key="3">
    <source>
        <dbReference type="RuleBase" id="RU362118"/>
    </source>
</evidence>
<protein>
    <submittedName>
        <fullName evidence="4">Aminotransferase class I/II-fold pyridoxal phosphate-dependent enzyme</fullName>
    </submittedName>
</protein>
<evidence type="ECO:0000256" key="2">
    <source>
        <dbReference type="ARBA" id="ARBA00022898"/>
    </source>
</evidence>
<reference evidence="4 5" key="1">
    <citation type="submission" date="2023-05" db="EMBL/GenBank/DDBJ databases">
        <title>Novel species of genus Flectobacillus isolated from stream in China.</title>
        <authorList>
            <person name="Lu H."/>
        </authorList>
    </citation>
    <scope>NUCLEOTIDE SEQUENCE [LARGE SCALE GENOMIC DNA]</scope>
    <source>
        <strain evidence="4 5">KCTC 42575</strain>
    </source>
</reference>
<dbReference type="Gene3D" id="3.90.1150.10">
    <property type="entry name" value="Aspartate Aminotransferase, domain 1"/>
    <property type="match status" value="1"/>
</dbReference>
<dbReference type="InterPro" id="IPR054542">
    <property type="entry name" value="Cys_met_metab_PP"/>
</dbReference>
<dbReference type="PANTHER" id="PTHR11808:SF80">
    <property type="entry name" value="CYSTATHIONINE GAMMA-LYASE"/>
    <property type="match status" value="1"/>
</dbReference>
<organism evidence="4 5">
    <name type="scientific">Flectobacillus roseus</name>
    <dbReference type="NCBI Taxonomy" id="502259"/>
    <lineage>
        <taxon>Bacteria</taxon>
        <taxon>Pseudomonadati</taxon>
        <taxon>Bacteroidota</taxon>
        <taxon>Cytophagia</taxon>
        <taxon>Cytophagales</taxon>
        <taxon>Flectobacillaceae</taxon>
        <taxon>Flectobacillus</taxon>
    </lineage>
</organism>
<dbReference type="RefSeq" id="WP_283344234.1">
    <property type="nucleotide sequence ID" value="NZ_JASHIF010000007.1"/>
</dbReference>
<accession>A0ABT6Y7M9</accession>
<sequence length="389" mass="43622">MEDISLIINQLGEERDLYYQAVSPPIMQTSNFAFKDFASMRSTFEDEYAGDYIYTKAKNPTVDMLRLKLAALQGAEDALVTNSGSSAIFCSILANVKAGDHIISVRQPYSWARNMFEVVLPKFNITHTYVDGRDIRNFEEALQENTTLIYLESPNSFSFELQDLEAVGNFARARGITTIIDNSYCTPLFQNPHAYGIDLCLHSATKYISGHSDTVAGVITGSKVRLKKIFDSELSNSGTSLSPFNAWLLLRGLRTLPIRLKHITESTMALLPFLKNHPKIAKVIFPFDTDFPQYELARKQMTGACGLLTIVLPPVTYEQIEQFATGLKHFLLAVSWGGHESLVMPKAAGIRPENYDSSNEEHRMVRLYIGLESVEELQQDLNQALEVIS</sequence>
<dbReference type="PROSITE" id="PS00868">
    <property type="entry name" value="CYS_MET_METAB_PP"/>
    <property type="match status" value="1"/>
</dbReference>
<evidence type="ECO:0000313" key="4">
    <source>
        <dbReference type="EMBL" id="MDI9859256.1"/>
    </source>
</evidence>
<dbReference type="PANTHER" id="PTHR11808">
    <property type="entry name" value="TRANS-SULFURATION ENZYME FAMILY MEMBER"/>
    <property type="match status" value="1"/>
</dbReference>
<dbReference type="InterPro" id="IPR015424">
    <property type="entry name" value="PyrdxlP-dep_Trfase"/>
</dbReference>
<dbReference type="InterPro" id="IPR015422">
    <property type="entry name" value="PyrdxlP-dep_Trfase_small"/>
</dbReference>
<comment type="similarity">
    <text evidence="3">Belongs to the trans-sulfuration enzymes family.</text>
</comment>
<keyword evidence="4" id="KW-0808">Transferase</keyword>
<dbReference type="InterPro" id="IPR015421">
    <property type="entry name" value="PyrdxlP-dep_Trfase_major"/>
</dbReference>
<keyword evidence="5" id="KW-1185">Reference proteome</keyword>
<dbReference type="Gene3D" id="3.40.640.10">
    <property type="entry name" value="Type I PLP-dependent aspartate aminotransferase-like (Major domain)"/>
    <property type="match status" value="1"/>
</dbReference>
<proteinExistence type="inferred from homology"/>
<comment type="caution">
    <text evidence="4">The sequence shown here is derived from an EMBL/GenBank/DDBJ whole genome shotgun (WGS) entry which is preliminary data.</text>
</comment>
<dbReference type="GO" id="GO:0008483">
    <property type="term" value="F:transaminase activity"/>
    <property type="evidence" value="ECO:0007669"/>
    <property type="project" value="UniProtKB-KW"/>
</dbReference>
<evidence type="ECO:0000256" key="1">
    <source>
        <dbReference type="ARBA" id="ARBA00001933"/>
    </source>
</evidence>
<evidence type="ECO:0000313" key="5">
    <source>
        <dbReference type="Proteomes" id="UP001236507"/>
    </source>
</evidence>
<keyword evidence="4" id="KW-0032">Aminotransferase</keyword>